<comment type="similarity">
    <text evidence="1">Belongs to the FAM199 family.</text>
</comment>
<accession>A0A6P8HDC2</accession>
<dbReference type="OrthoDB" id="6365484at2759"/>
<evidence type="ECO:0000256" key="1">
    <source>
        <dbReference type="ARBA" id="ARBA00009319"/>
    </source>
</evidence>
<feature type="region of interest" description="Disordered" evidence="2">
    <location>
        <begin position="239"/>
        <end position="288"/>
    </location>
</feature>
<dbReference type="InterPro" id="IPR029672">
    <property type="entry name" value="FAM199X_fam"/>
</dbReference>
<evidence type="ECO:0000313" key="3">
    <source>
        <dbReference type="Proteomes" id="UP000515163"/>
    </source>
</evidence>
<dbReference type="PANTHER" id="PTHR32003">
    <property type="entry name" value="PROTEIN FAM199X"/>
    <property type="match status" value="1"/>
</dbReference>
<feature type="compositionally biased region" description="Polar residues" evidence="2">
    <location>
        <begin position="239"/>
        <end position="248"/>
    </location>
</feature>
<feature type="compositionally biased region" description="Basic and acidic residues" evidence="2">
    <location>
        <begin position="279"/>
        <end position="288"/>
    </location>
</feature>
<organism evidence="3 4">
    <name type="scientific">Actinia tenebrosa</name>
    <name type="common">Australian red waratah sea anemone</name>
    <dbReference type="NCBI Taxonomy" id="6105"/>
    <lineage>
        <taxon>Eukaryota</taxon>
        <taxon>Metazoa</taxon>
        <taxon>Cnidaria</taxon>
        <taxon>Anthozoa</taxon>
        <taxon>Hexacorallia</taxon>
        <taxon>Actiniaria</taxon>
        <taxon>Actiniidae</taxon>
        <taxon>Actinia</taxon>
    </lineage>
</organism>
<proteinExistence type="inferred from homology"/>
<feature type="compositionally biased region" description="Basic residues" evidence="2">
    <location>
        <begin position="262"/>
        <end position="271"/>
    </location>
</feature>
<protein>
    <submittedName>
        <fullName evidence="4">Protein FAM199X-B-like</fullName>
    </submittedName>
</protein>
<reference evidence="4" key="1">
    <citation type="submission" date="2025-08" db="UniProtKB">
        <authorList>
            <consortium name="RefSeq"/>
        </authorList>
    </citation>
    <scope>IDENTIFICATION</scope>
    <source>
        <tissue evidence="4">Tentacle</tissue>
    </source>
</reference>
<name>A0A6P8HDC2_ACTTE</name>
<dbReference type="Proteomes" id="UP000515163">
    <property type="component" value="Unplaced"/>
</dbReference>
<dbReference type="KEGG" id="aten:116287978"/>
<sequence length="317" mass="36248">MLAFENDPCETRMLGTSPIFSKDYFVNSFADFCPLYSEDDIAAEVNVQCESISANSSCGTSVTSEFSEDSFFDNDDEEFLPLGESECAAFNFEPLEQFSNVMQGNSDLEDEEVLSFNNKGEFDSKKRKSSIKSECGCCELRKRMAGLSWNKMSSSNQMESIEYLTKVVSSTLGLREQLDVIRIISPEATVSATDTEFFIDLETFNDDKFQRLKQYINEHLLDDECKKCSESRKKRCQYKTTSSPQQKFSSKRKTQKPLSTKRVSKKSRKSKGLLSRIHRQMEKEKRSGLFDREEVLSVSRKPSLSECEEEIEVDILC</sequence>
<keyword evidence="3" id="KW-1185">Reference proteome</keyword>
<dbReference type="RefSeq" id="XP_031550555.1">
    <property type="nucleotide sequence ID" value="XM_031694695.1"/>
</dbReference>
<dbReference type="InParanoid" id="A0A6P8HDC2"/>
<gene>
    <name evidence="4" type="primary">LOC116287978</name>
</gene>
<dbReference type="PANTHER" id="PTHR32003:SF1">
    <property type="entry name" value="PROTEIN FAM199X"/>
    <property type="match status" value="1"/>
</dbReference>
<dbReference type="GeneID" id="116287978"/>
<dbReference type="AlphaFoldDB" id="A0A6P8HDC2"/>
<evidence type="ECO:0000313" key="4">
    <source>
        <dbReference type="RefSeq" id="XP_031550555.1"/>
    </source>
</evidence>
<dbReference type="Pfam" id="PF15814">
    <property type="entry name" value="FAM199X"/>
    <property type="match status" value="1"/>
</dbReference>
<evidence type="ECO:0000256" key="2">
    <source>
        <dbReference type="SAM" id="MobiDB-lite"/>
    </source>
</evidence>